<evidence type="ECO:0000256" key="6">
    <source>
        <dbReference type="ARBA" id="ARBA00025185"/>
    </source>
</evidence>
<dbReference type="InterPro" id="IPR000835">
    <property type="entry name" value="HTH_MarR-typ"/>
</dbReference>
<keyword evidence="4" id="KW-0238">DNA-binding</keyword>
<dbReference type="PANTHER" id="PTHR33238">
    <property type="entry name" value="IRON (METAL) DEPENDENT REPRESSOR, DTXR FAMILY"/>
    <property type="match status" value="1"/>
</dbReference>
<keyword evidence="3" id="KW-0805">Transcription regulation</keyword>
<dbReference type="KEGG" id="bhc:JFL75_18025"/>
<evidence type="ECO:0000313" key="8">
    <source>
        <dbReference type="EMBL" id="QQO08804.1"/>
    </source>
</evidence>
<dbReference type="SUPFAM" id="SSF47979">
    <property type="entry name" value="Iron-dependent repressor protein, dimerization domain"/>
    <property type="match status" value="1"/>
</dbReference>
<evidence type="ECO:0000259" key="7">
    <source>
        <dbReference type="PROSITE" id="PS50944"/>
    </source>
</evidence>
<reference evidence="8" key="1">
    <citation type="submission" date="2021-01" db="EMBL/GenBank/DDBJ databases">
        <title>Description of Breznakiella homolactica.</title>
        <authorList>
            <person name="Song Y."/>
            <person name="Brune A."/>
        </authorList>
    </citation>
    <scope>NUCLEOTIDE SEQUENCE</scope>
    <source>
        <strain evidence="8">RmG30</strain>
    </source>
</reference>
<dbReference type="InterPro" id="IPR036388">
    <property type="entry name" value="WH-like_DNA-bd_sf"/>
</dbReference>
<proteinExistence type="inferred from homology"/>
<dbReference type="SUPFAM" id="SSF46785">
    <property type="entry name" value="Winged helix' DNA-binding domain"/>
    <property type="match status" value="1"/>
</dbReference>
<dbReference type="EMBL" id="CP067089">
    <property type="protein sequence ID" value="QQO08804.1"/>
    <property type="molecule type" value="Genomic_DNA"/>
</dbReference>
<dbReference type="Pfam" id="PF01325">
    <property type="entry name" value="Fe_dep_repress"/>
    <property type="match status" value="1"/>
</dbReference>
<dbReference type="PANTHER" id="PTHR33238:SF7">
    <property type="entry name" value="IRON-DEPENDENT TRANSCRIPTIONAL REGULATOR"/>
    <property type="match status" value="1"/>
</dbReference>
<dbReference type="AlphaFoldDB" id="A0A7T7XLX4"/>
<dbReference type="RefSeq" id="WP_215626110.1">
    <property type="nucleotide sequence ID" value="NZ_CP067089.2"/>
</dbReference>
<dbReference type="InterPro" id="IPR036421">
    <property type="entry name" value="Fe_dep_repressor_sf"/>
</dbReference>
<dbReference type="InterPro" id="IPR036390">
    <property type="entry name" value="WH_DNA-bd_sf"/>
</dbReference>
<dbReference type="Gene3D" id="1.10.60.10">
    <property type="entry name" value="Iron dependent repressor, metal binding and dimerisation domain"/>
    <property type="match status" value="1"/>
</dbReference>
<dbReference type="InterPro" id="IPR022689">
    <property type="entry name" value="Iron_dep_repressor"/>
</dbReference>
<keyword evidence="5" id="KW-0804">Transcription</keyword>
<accession>A0A7T7XLX4</accession>
<evidence type="ECO:0000256" key="2">
    <source>
        <dbReference type="ARBA" id="ARBA00022386"/>
    </source>
</evidence>
<dbReference type="InterPro" id="IPR001367">
    <property type="entry name" value="Fe_dep_repressor"/>
</dbReference>
<comment type="function">
    <text evidence="6">In the presence of manganese, represses expression of mntH and mntS. Up-regulates expression of mntP.</text>
</comment>
<keyword evidence="9" id="KW-1185">Reference proteome</keyword>
<dbReference type="Pfam" id="PF02742">
    <property type="entry name" value="Fe_dep_repr_C"/>
    <property type="match status" value="1"/>
</dbReference>
<dbReference type="InterPro" id="IPR022687">
    <property type="entry name" value="HTH_DTXR"/>
</dbReference>
<comment type="similarity">
    <text evidence="1">Belongs to the DtxR/MntR family.</text>
</comment>
<name>A0A7T7XLX4_9SPIR</name>
<evidence type="ECO:0000256" key="4">
    <source>
        <dbReference type="ARBA" id="ARBA00023125"/>
    </source>
</evidence>
<dbReference type="Gene3D" id="1.10.10.10">
    <property type="entry name" value="Winged helix-like DNA-binding domain superfamily/Winged helix DNA-binding domain"/>
    <property type="match status" value="1"/>
</dbReference>
<feature type="domain" description="HTH dtxR-type" evidence="7">
    <location>
        <begin position="1"/>
        <end position="64"/>
    </location>
</feature>
<evidence type="ECO:0000256" key="1">
    <source>
        <dbReference type="ARBA" id="ARBA00007871"/>
    </source>
</evidence>
<dbReference type="PROSITE" id="PS50944">
    <property type="entry name" value="HTH_DTXR"/>
    <property type="match status" value="1"/>
</dbReference>
<dbReference type="SMART" id="SM00347">
    <property type="entry name" value="HTH_MARR"/>
    <property type="match status" value="1"/>
</dbReference>
<dbReference type="SMART" id="SM00529">
    <property type="entry name" value="HTH_DTXR"/>
    <property type="match status" value="1"/>
</dbReference>
<gene>
    <name evidence="8" type="ORF">JFL75_18025</name>
</gene>
<evidence type="ECO:0000256" key="3">
    <source>
        <dbReference type="ARBA" id="ARBA00023015"/>
    </source>
</evidence>
<dbReference type="InterPro" id="IPR050536">
    <property type="entry name" value="DtxR_MntR_Metal-Reg"/>
</dbReference>
<dbReference type="GO" id="GO:0003700">
    <property type="term" value="F:DNA-binding transcription factor activity"/>
    <property type="evidence" value="ECO:0007669"/>
    <property type="project" value="InterPro"/>
</dbReference>
<dbReference type="GO" id="GO:0046914">
    <property type="term" value="F:transition metal ion binding"/>
    <property type="evidence" value="ECO:0007669"/>
    <property type="project" value="InterPro"/>
</dbReference>
<dbReference type="GO" id="GO:0046983">
    <property type="term" value="F:protein dimerization activity"/>
    <property type="evidence" value="ECO:0007669"/>
    <property type="project" value="InterPro"/>
</dbReference>
<sequence>MRIQHSKEDYLEAILILSEKNPRVRSVDVAEFLSYSKPSISRAITLLQEDGFIELDVNKHILLTKEGKKIASKVYEKHTFFREMLEQAGVDKDTAAADACRIEHAISNKSFDKLKAAYNKNHTAPGGK</sequence>
<evidence type="ECO:0000256" key="5">
    <source>
        <dbReference type="ARBA" id="ARBA00023163"/>
    </source>
</evidence>
<dbReference type="GO" id="GO:0003677">
    <property type="term" value="F:DNA binding"/>
    <property type="evidence" value="ECO:0007669"/>
    <property type="project" value="UniProtKB-KW"/>
</dbReference>
<organism evidence="8 9">
    <name type="scientific">Breznakiella homolactica</name>
    <dbReference type="NCBI Taxonomy" id="2798577"/>
    <lineage>
        <taxon>Bacteria</taxon>
        <taxon>Pseudomonadati</taxon>
        <taxon>Spirochaetota</taxon>
        <taxon>Spirochaetia</taxon>
        <taxon>Spirochaetales</taxon>
        <taxon>Breznakiellaceae</taxon>
        <taxon>Breznakiella</taxon>
    </lineage>
</organism>
<protein>
    <recommendedName>
        <fullName evidence="2">Transcriptional regulator MntR</fullName>
    </recommendedName>
</protein>
<evidence type="ECO:0000313" key="9">
    <source>
        <dbReference type="Proteomes" id="UP000595917"/>
    </source>
</evidence>
<dbReference type="Proteomes" id="UP000595917">
    <property type="component" value="Chromosome"/>
</dbReference>